<dbReference type="Proteomes" id="UP000215002">
    <property type="component" value="Chromosome"/>
</dbReference>
<gene>
    <name evidence="2" type="ORF">MuYL_0971</name>
</gene>
<organism evidence="2 3">
    <name type="scientific">Mucilaginibacter xinganensis</name>
    <dbReference type="NCBI Taxonomy" id="1234841"/>
    <lineage>
        <taxon>Bacteria</taxon>
        <taxon>Pseudomonadati</taxon>
        <taxon>Bacteroidota</taxon>
        <taxon>Sphingobacteriia</taxon>
        <taxon>Sphingobacteriales</taxon>
        <taxon>Sphingobacteriaceae</taxon>
        <taxon>Mucilaginibacter</taxon>
    </lineage>
</organism>
<sequence>MKKYALILIHLSCAFALFWAACTSNASNNKLQGKWQSKDGSTKLKITDKSFTMDDGEAIAEDYFIKGDTIFTSFEGNKPYTAFLIQKLDDHYLKLMGPDSVAIEFNK</sequence>
<dbReference type="PROSITE" id="PS51257">
    <property type="entry name" value="PROKAR_LIPOPROTEIN"/>
    <property type="match status" value="1"/>
</dbReference>
<dbReference type="EMBL" id="CP022743">
    <property type="protein sequence ID" value="ASU32871.1"/>
    <property type="molecule type" value="Genomic_DNA"/>
</dbReference>
<evidence type="ECO:0000256" key="1">
    <source>
        <dbReference type="SAM" id="SignalP"/>
    </source>
</evidence>
<feature type="chain" id="PRO_5013393283" description="DUF5640 domain-containing protein" evidence="1">
    <location>
        <begin position="27"/>
        <end position="107"/>
    </location>
</feature>
<reference evidence="2 3" key="1">
    <citation type="submission" date="2017-08" db="EMBL/GenBank/DDBJ databases">
        <title>Complete genome sequence of Mucilaginibacter sp. strain BJC16-A31.</title>
        <authorList>
            <consortium name="Henan University of Science and Technology"/>
            <person name="You X."/>
        </authorList>
    </citation>
    <scope>NUCLEOTIDE SEQUENCE [LARGE SCALE GENOMIC DNA]</scope>
    <source>
        <strain evidence="2 3">BJC16-A31</strain>
    </source>
</reference>
<keyword evidence="3" id="KW-1185">Reference proteome</keyword>
<evidence type="ECO:0008006" key="4">
    <source>
        <dbReference type="Google" id="ProtNLM"/>
    </source>
</evidence>
<dbReference type="RefSeq" id="WP_094569411.1">
    <property type="nucleotide sequence ID" value="NZ_CP022743.1"/>
</dbReference>
<dbReference type="KEGG" id="muc:MuYL_0971"/>
<evidence type="ECO:0000313" key="3">
    <source>
        <dbReference type="Proteomes" id="UP000215002"/>
    </source>
</evidence>
<accession>A0A223NTP0</accession>
<dbReference type="OrthoDB" id="798656at2"/>
<feature type="signal peptide" evidence="1">
    <location>
        <begin position="1"/>
        <end position="26"/>
    </location>
</feature>
<name>A0A223NTP0_9SPHI</name>
<keyword evidence="1" id="KW-0732">Signal</keyword>
<evidence type="ECO:0000313" key="2">
    <source>
        <dbReference type="EMBL" id="ASU32871.1"/>
    </source>
</evidence>
<dbReference type="AlphaFoldDB" id="A0A223NTP0"/>
<proteinExistence type="predicted"/>
<protein>
    <recommendedName>
        <fullName evidence="4">DUF5640 domain-containing protein</fullName>
    </recommendedName>
</protein>